<feature type="transmembrane region" description="Helical" evidence="5">
    <location>
        <begin position="65"/>
        <end position="85"/>
    </location>
</feature>
<keyword evidence="2 5" id="KW-0812">Transmembrane</keyword>
<comment type="caution">
    <text evidence="6">The sequence shown here is derived from an EMBL/GenBank/DDBJ whole genome shotgun (WGS) entry which is preliminary data.</text>
</comment>
<evidence type="ECO:0000256" key="1">
    <source>
        <dbReference type="ARBA" id="ARBA00022475"/>
    </source>
</evidence>
<feature type="transmembrane region" description="Helical" evidence="5">
    <location>
        <begin position="38"/>
        <end position="59"/>
    </location>
</feature>
<keyword evidence="1" id="KW-1003">Cell membrane</keyword>
<evidence type="ECO:0000256" key="5">
    <source>
        <dbReference type="SAM" id="Phobius"/>
    </source>
</evidence>
<feature type="transmembrane region" description="Helical" evidence="5">
    <location>
        <begin position="172"/>
        <end position="192"/>
    </location>
</feature>
<protein>
    <submittedName>
        <fullName evidence="6">Putative sporulation protein YtaF</fullName>
    </submittedName>
</protein>
<keyword evidence="4 5" id="KW-0472">Membrane</keyword>
<keyword evidence="7" id="KW-1185">Reference proteome</keyword>
<feature type="transmembrane region" description="Helical" evidence="5">
    <location>
        <begin position="106"/>
        <end position="125"/>
    </location>
</feature>
<dbReference type="AlphaFoldDB" id="A0A2V3VQH8"/>
<proteinExistence type="predicted"/>
<dbReference type="PANTHER" id="PTHR35529:SF2">
    <property type="entry name" value="SPORULATION PROTEIN YTAF-RELATED"/>
    <property type="match status" value="1"/>
</dbReference>
<evidence type="ECO:0000256" key="2">
    <source>
        <dbReference type="ARBA" id="ARBA00022692"/>
    </source>
</evidence>
<dbReference type="RefSeq" id="WP_110396683.1">
    <property type="nucleotide sequence ID" value="NZ_JBHUHB010000001.1"/>
</dbReference>
<dbReference type="InterPro" id="IPR003810">
    <property type="entry name" value="Mntp/YtaF"/>
</dbReference>
<reference evidence="6 7" key="1">
    <citation type="submission" date="2018-05" db="EMBL/GenBank/DDBJ databases">
        <title>Genomic Encyclopedia of Type Strains, Phase IV (KMG-IV): sequencing the most valuable type-strain genomes for metagenomic binning, comparative biology and taxonomic classification.</title>
        <authorList>
            <person name="Goeker M."/>
        </authorList>
    </citation>
    <scope>NUCLEOTIDE SEQUENCE [LARGE SCALE GENOMIC DNA]</scope>
    <source>
        <strain evidence="6 7">DSM 28556</strain>
    </source>
</reference>
<dbReference type="EMBL" id="QJJQ01000014">
    <property type="protein sequence ID" value="PXW83820.1"/>
    <property type="molecule type" value="Genomic_DNA"/>
</dbReference>
<dbReference type="Proteomes" id="UP000247978">
    <property type="component" value="Unassembled WGS sequence"/>
</dbReference>
<keyword evidence="3 5" id="KW-1133">Transmembrane helix</keyword>
<evidence type="ECO:0000313" key="7">
    <source>
        <dbReference type="Proteomes" id="UP000247978"/>
    </source>
</evidence>
<evidence type="ECO:0000256" key="4">
    <source>
        <dbReference type="ARBA" id="ARBA00023136"/>
    </source>
</evidence>
<accession>A0A2V3VQH8</accession>
<feature type="transmembrane region" description="Helical" evidence="5">
    <location>
        <begin position="137"/>
        <end position="160"/>
    </location>
</feature>
<sequence>MAPWFIIVVLTISSSIDNLGVGLSYGIRKIRISIYSNFLIAVICFLFSVTGIYFGLWIATVLPGILPMILGAIILGIIGIRIILLTKPTKEKEEIAKLPTNTKTSYIGWGESIMLGIALSANALTNGVGAGLLGFSPFLISLLAAIGSFVTVWAGVEFGVKLINIRIGKYTIGEFGTVISGVLLLIVAVLVFF</sequence>
<gene>
    <name evidence="6" type="ORF">DFR56_114105</name>
</gene>
<organism evidence="6 7">
    <name type="scientific">Pseudogracilibacillus auburnensis</name>
    <dbReference type="NCBI Taxonomy" id="1494959"/>
    <lineage>
        <taxon>Bacteria</taxon>
        <taxon>Bacillati</taxon>
        <taxon>Bacillota</taxon>
        <taxon>Bacilli</taxon>
        <taxon>Bacillales</taxon>
        <taxon>Bacillaceae</taxon>
        <taxon>Pseudogracilibacillus</taxon>
    </lineage>
</organism>
<evidence type="ECO:0000256" key="3">
    <source>
        <dbReference type="ARBA" id="ARBA00022989"/>
    </source>
</evidence>
<dbReference type="Pfam" id="PF02659">
    <property type="entry name" value="Mntp"/>
    <property type="match status" value="1"/>
</dbReference>
<name>A0A2V3VQH8_9BACI</name>
<evidence type="ECO:0000313" key="6">
    <source>
        <dbReference type="EMBL" id="PXW83820.1"/>
    </source>
</evidence>
<feature type="transmembrane region" description="Helical" evidence="5">
    <location>
        <begin position="6"/>
        <end position="26"/>
    </location>
</feature>
<dbReference type="OrthoDB" id="1679205at2"/>
<dbReference type="PANTHER" id="PTHR35529">
    <property type="entry name" value="MANGANESE EFFLUX PUMP MNTP-RELATED"/>
    <property type="match status" value="1"/>
</dbReference>